<dbReference type="InterPro" id="IPR009003">
    <property type="entry name" value="Peptidase_S1_PA"/>
</dbReference>
<dbReference type="OMA" id="FWGHCVF"/>
<dbReference type="STRING" id="698492.A0A0E9NN11"/>
<dbReference type="Pfam" id="PF12812">
    <property type="entry name" value="PDZ_1"/>
    <property type="match status" value="2"/>
</dbReference>
<dbReference type="SUPFAM" id="SSF50156">
    <property type="entry name" value="PDZ domain-like"/>
    <property type="match status" value="3"/>
</dbReference>
<evidence type="ECO:0000313" key="5">
    <source>
        <dbReference type="EMBL" id="GAO51188.1"/>
    </source>
</evidence>
<comment type="caution">
    <text evidence="5">The sequence shown here is derived from an EMBL/GenBank/DDBJ whole genome shotgun (WGS) entry which is preliminary data.</text>
</comment>
<dbReference type="InterPro" id="IPR036034">
    <property type="entry name" value="PDZ_sf"/>
</dbReference>
<accession>A0A0E9NN11</accession>
<keyword evidence="2" id="KW-0677">Repeat</keyword>
<evidence type="ECO:0000259" key="4">
    <source>
        <dbReference type="Pfam" id="PF12812"/>
    </source>
</evidence>
<evidence type="ECO:0000256" key="1">
    <source>
        <dbReference type="ARBA" id="ARBA00010541"/>
    </source>
</evidence>
<dbReference type="Proteomes" id="UP000033140">
    <property type="component" value="Unassembled WGS sequence"/>
</dbReference>
<dbReference type="GO" id="GO:0006508">
    <property type="term" value="P:proteolysis"/>
    <property type="evidence" value="ECO:0007669"/>
    <property type="project" value="InterPro"/>
</dbReference>
<comment type="similarity">
    <text evidence="1">Belongs to the peptidase S1C family.</text>
</comment>
<gene>
    <name evidence="5" type="ORF">G7K_5299-t1</name>
</gene>
<keyword evidence="6" id="KW-1185">Reference proteome</keyword>
<evidence type="ECO:0000256" key="3">
    <source>
        <dbReference type="SAM" id="MobiDB-lite"/>
    </source>
</evidence>
<proteinExistence type="inferred from homology"/>
<dbReference type="PRINTS" id="PR00834">
    <property type="entry name" value="PROTEASES2C"/>
</dbReference>
<reference evidence="5 6" key="1">
    <citation type="journal article" date="2011" name="J. Gen. Appl. Microbiol.">
        <title>Draft genome sequencing of the enigmatic yeast Saitoella complicata.</title>
        <authorList>
            <person name="Nishida H."/>
            <person name="Hamamoto M."/>
            <person name="Sugiyama J."/>
        </authorList>
    </citation>
    <scope>NUCLEOTIDE SEQUENCE [LARGE SCALE GENOMIC DNA]</scope>
    <source>
        <strain evidence="5 6">NRRL Y-17804</strain>
    </source>
</reference>
<reference evidence="5 6" key="3">
    <citation type="journal article" date="2015" name="Genome Announc.">
        <title>Draft Genome Sequence of the Archiascomycetous Yeast Saitoella complicata.</title>
        <authorList>
            <person name="Yamauchi K."/>
            <person name="Kondo S."/>
            <person name="Hamamoto M."/>
            <person name="Takahashi Y."/>
            <person name="Ogura Y."/>
            <person name="Hayashi T."/>
            <person name="Nishida H."/>
        </authorList>
    </citation>
    <scope>NUCLEOTIDE SEQUENCE [LARGE SCALE GENOMIC DNA]</scope>
    <source>
        <strain evidence="5 6">NRRL Y-17804</strain>
    </source>
</reference>
<feature type="region of interest" description="Disordered" evidence="3">
    <location>
        <begin position="83"/>
        <end position="128"/>
    </location>
</feature>
<dbReference type="AlphaFoldDB" id="A0A0E9NN11"/>
<sequence>MPMHKTVVVYGGVRYRYAEPHTSRPNRSTFGLGGSQGPLSSSTFRFLIIDLGPAAVPKEQHSSPTTNPSVITKSEPIAMANDGVSAAASTIPTKRRRTNSMDKNVGQHRPRDDDQDTPMPEAAPYENGSSKAVIATDSAESSKQWQETIEKVVKSVVSIRFSQVSAFDTEGPETSEATGFIVDAERGYILTNRHVACAGPFVGHAICENHEEVEVFPVYRDPIHDFGILKFDPKAIKYMPVIALPIRPELVRVGLEIRVVGNDAGEKLSILAGFISRTDRNAPEYGDLTYCDFNTNYIQAAASATGGSSGSPVIALDGSVVALQAGGRTAAATDFFLPLDRPLRALQCIQQEKPITRGTIQTQFLHKPFDECRRLGLSAETEADVRGKFPEEIGMLVAEVVLESGPAWDSLQEGDILISLNGQLCTKFIPLESTLDESVGKDVEIVVQRGGQNLTFQLTVGDKHAITPDRYVEFSGAKFNNLSYQLARSYAIPVQGVYVCEPAGAFRLDGPDHGWIVESVDHKPVPDLDTFITVVREIPDRARVVVQYRSIHDMHSISTSVVQIDRHWSASFRLAVRNDKTGLWDFTDLGKPKPPVELNPRTARFVQMDKSLGAAGSLVKSFVKVHYYMPCRLDGFPRSRKSGTALVVDKERGLCVVSRSNVPFDMGDLSLTFADSIIVPGKIVFLHPTQNFGFIQYDPKLIGETPVEQAQFSEKEIEQGHTVSFVGFNHNNRIVATKTSVADVTAVTIPQNSTPRFRAVNLDSISVDSNLAAQCGSGVLADEEGKVQALWLTYLGERTQSGHDTEYRMGLPIGAIYPVLERLKQGKKVNLRILGVELFSVLMSTARNMGLCDEWVRKVEEANPVRHQLFMVRRVEAGYERVLEDGDLILAINGQTITRTRELDVQYDNEVLDITVLRKSEVVELKVPTLSADTLETDRVVFCFGALLQPPHHAVRQQSKKLHSGIYISGRSRGSPAYEGSGGGLVPTMWITHVDETPTPDLTTFLDVVRPIPDNTYVRIKTMSFDNVPFVISLRKREHYFPTVELVKDGSAECGWKAIKIGKDGEEEEGIVVHVDGLVEDPIEMVEDACGPEPQEPEE</sequence>
<evidence type="ECO:0000313" key="6">
    <source>
        <dbReference type="Proteomes" id="UP000033140"/>
    </source>
</evidence>
<reference evidence="5 6" key="2">
    <citation type="journal article" date="2014" name="J. Gen. Appl. Microbiol.">
        <title>The early diverging ascomycetous budding yeast Saitoella complicata has three histone deacetylases belonging to the Clr6, Hos2, and Rpd3 lineages.</title>
        <authorList>
            <person name="Nishida H."/>
            <person name="Matsumoto T."/>
            <person name="Kondo S."/>
            <person name="Hamamoto M."/>
            <person name="Yoshikawa H."/>
        </authorList>
    </citation>
    <scope>NUCLEOTIDE SEQUENCE [LARGE SCALE GENOMIC DNA]</scope>
    <source>
        <strain evidence="5 6">NRRL Y-17804</strain>
    </source>
</reference>
<evidence type="ECO:0000256" key="2">
    <source>
        <dbReference type="ARBA" id="ARBA00022737"/>
    </source>
</evidence>
<dbReference type="SUPFAM" id="SSF50494">
    <property type="entry name" value="Trypsin-like serine proteases"/>
    <property type="match status" value="2"/>
</dbReference>
<dbReference type="InterPro" id="IPR025926">
    <property type="entry name" value="PDZ-like_dom"/>
</dbReference>
<feature type="domain" description="PDZ-like" evidence="4">
    <location>
        <begin position="935"/>
        <end position="1015"/>
    </location>
</feature>
<name>A0A0E9NN11_SAICN</name>
<dbReference type="Gene3D" id="2.40.10.120">
    <property type="match status" value="1"/>
</dbReference>
<dbReference type="Pfam" id="PF13365">
    <property type="entry name" value="Trypsin_2"/>
    <property type="match status" value="1"/>
</dbReference>
<dbReference type="InterPro" id="IPR001940">
    <property type="entry name" value="Peptidase_S1C"/>
</dbReference>
<protein>
    <recommendedName>
        <fullName evidence="4">PDZ-like domain-containing protein</fullName>
    </recommendedName>
</protein>
<organism evidence="5 6">
    <name type="scientific">Saitoella complicata (strain BCRC 22490 / CBS 7301 / JCM 7358 / NBRC 10748 / NRRL Y-17804)</name>
    <dbReference type="NCBI Taxonomy" id="698492"/>
    <lineage>
        <taxon>Eukaryota</taxon>
        <taxon>Fungi</taxon>
        <taxon>Dikarya</taxon>
        <taxon>Ascomycota</taxon>
        <taxon>Taphrinomycotina</taxon>
        <taxon>Taphrinomycotina incertae sedis</taxon>
        <taxon>Saitoella</taxon>
    </lineage>
</organism>
<dbReference type="CDD" id="cd06719">
    <property type="entry name" value="PDZ2-4_Nma111p-like"/>
    <property type="match status" value="1"/>
</dbReference>
<dbReference type="CDD" id="cd06786">
    <property type="entry name" value="cpPDZ1_ScNma111-like"/>
    <property type="match status" value="1"/>
</dbReference>
<dbReference type="GO" id="GO:0004252">
    <property type="term" value="F:serine-type endopeptidase activity"/>
    <property type="evidence" value="ECO:0007669"/>
    <property type="project" value="InterPro"/>
</dbReference>
<dbReference type="PANTHER" id="PTHR46366">
    <property type="entry name" value="PRO-APOPTOTIC SERINE PROTEASE NMA111"/>
    <property type="match status" value="1"/>
</dbReference>
<dbReference type="EMBL" id="BACD03000042">
    <property type="protein sequence ID" value="GAO51188.1"/>
    <property type="molecule type" value="Genomic_DNA"/>
</dbReference>
<dbReference type="PANTHER" id="PTHR46366:SF8">
    <property type="entry name" value="PRO-APOPTOTIC SERINE PROTEASE NMA111"/>
    <property type="match status" value="1"/>
</dbReference>
<feature type="domain" description="PDZ-like" evidence="4">
    <location>
        <begin position="465"/>
        <end position="541"/>
    </location>
</feature>
<dbReference type="Gene3D" id="2.30.42.10">
    <property type="match status" value="3"/>
</dbReference>